<dbReference type="AlphaFoldDB" id="A0A0A9CKN6"/>
<dbReference type="EMBL" id="GBRH01225823">
    <property type="protein sequence ID" value="JAD72072.1"/>
    <property type="molecule type" value="Transcribed_RNA"/>
</dbReference>
<feature type="region of interest" description="Disordered" evidence="1">
    <location>
        <begin position="128"/>
        <end position="157"/>
    </location>
</feature>
<dbReference type="PANTHER" id="PTHR33127">
    <property type="entry name" value="TRANSMEMBRANE PROTEIN"/>
    <property type="match status" value="1"/>
</dbReference>
<sequence length="370" mass="41752">MYTLTMLPPILISSTLTDSGLICCYSPYFNKMFFLRTPLRAPESRMFSAAASGWVILRRSDNTVLFGSLLDGSTFETSKYKYDQNYFCTSLEDGTEHLGVCSIFGVHASMFTVRIQSWNGESWKYFGGSDDDNDDDDFDEDDDNDSDEDDEKEDEEDDVRPFIITFCCDPVLHKGLLYCLGEGGSLGVYDPKRIKWSVLRKPTSFGSEFPYKNCYLVESHGELLAVLTGMNGTPIYVLRLNETKVTWERMKSLGRRAIFMGTVASLSMANPPETMANKVYLPRFYGRSQVIEVDLTISGDRLFFVQKGKERQRFGSNESADMGMREHGTSGENNGAWCHDLELDSGVDKQIVGCKNLLQYVWVNLGRASS</sequence>
<feature type="domain" description="KIB1-4 beta-propeller" evidence="2">
    <location>
        <begin position="165"/>
        <end position="281"/>
    </location>
</feature>
<dbReference type="PANTHER" id="PTHR33127:SF31">
    <property type="entry name" value="F-BOX DOMAIN-CONTAINING PROTEIN"/>
    <property type="match status" value="1"/>
</dbReference>
<organism evidence="3">
    <name type="scientific">Arundo donax</name>
    <name type="common">Giant reed</name>
    <name type="synonym">Donax arundinaceus</name>
    <dbReference type="NCBI Taxonomy" id="35708"/>
    <lineage>
        <taxon>Eukaryota</taxon>
        <taxon>Viridiplantae</taxon>
        <taxon>Streptophyta</taxon>
        <taxon>Embryophyta</taxon>
        <taxon>Tracheophyta</taxon>
        <taxon>Spermatophyta</taxon>
        <taxon>Magnoliopsida</taxon>
        <taxon>Liliopsida</taxon>
        <taxon>Poales</taxon>
        <taxon>Poaceae</taxon>
        <taxon>PACMAD clade</taxon>
        <taxon>Arundinoideae</taxon>
        <taxon>Arundineae</taxon>
        <taxon>Arundo</taxon>
    </lineage>
</organism>
<evidence type="ECO:0000256" key="1">
    <source>
        <dbReference type="SAM" id="MobiDB-lite"/>
    </source>
</evidence>
<feature type="compositionally biased region" description="Acidic residues" evidence="1">
    <location>
        <begin position="129"/>
        <end position="157"/>
    </location>
</feature>
<proteinExistence type="predicted"/>
<dbReference type="Pfam" id="PF03478">
    <property type="entry name" value="Beta-prop_KIB1-4"/>
    <property type="match status" value="1"/>
</dbReference>
<protein>
    <recommendedName>
        <fullName evidence="2">KIB1-4 beta-propeller domain-containing protein</fullName>
    </recommendedName>
</protein>
<evidence type="ECO:0000313" key="3">
    <source>
        <dbReference type="EMBL" id="JAD72072.1"/>
    </source>
</evidence>
<reference evidence="3" key="2">
    <citation type="journal article" date="2015" name="Data Brief">
        <title>Shoot transcriptome of the giant reed, Arundo donax.</title>
        <authorList>
            <person name="Barrero R.A."/>
            <person name="Guerrero F.D."/>
            <person name="Moolhuijzen P."/>
            <person name="Goolsby J.A."/>
            <person name="Tidwell J."/>
            <person name="Bellgard S.E."/>
            <person name="Bellgard M.I."/>
        </authorList>
    </citation>
    <scope>NUCLEOTIDE SEQUENCE</scope>
    <source>
        <tissue evidence="3">Shoot tissue taken approximately 20 cm above the soil surface</tissue>
    </source>
</reference>
<name>A0A0A9CKN6_ARUDO</name>
<reference evidence="3" key="1">
    <citation type="submission" date="2014-09" db="EMBL/GenBank/DDBJ databases">
        <authorList>
            <person name="Magalhaes I.L.F."/>
            <person name="Oliveira U."/>
            <person name="Santos F.R."/>
            <person name="Vidigal T.H.D.A."/>
            <person name="Brescovit A.D."/>
            <person name="Santos A.J."/>
        </authorList>
    </citation>
    <scope>NUCLEOTIDE SEQUENCE</scope>
    <source>
        <tissue evidence="3">Shoot tissue taken approximately 20 cm above the soil surface</tissue>
    </source>
</reference>
<evidence type="ECO:0000259" key="2">
    <source>
        <dbReference type="Pfam" id="PF03478"/>
    </source>
</evidence>
<accession>A0A0A9CKN6</accession>
<dbReference type="InterPro" id="IPR005174">
    <property type="entry name" value="KIB1-4_b-propeller"/>
</dbReference>